<keyword evidence="1" id="KW-0175">Coiled coil</keyword>
<evidence type="ECO:0000313" key="3">
    <source>
        <dbReference type="Proteomes" id="UP000663918"/>
    </source>
</evidence>
<evidence type="ECO:0000313" key="2">
    <source>
        <dbReference type="EMBL" id="QTC89726.1"/>
    </source>
</evidence>
<accession>A0A975GUC5</accession>
<dbReference type="Proteomes" id="UP000663918">
    <property type="component" value="Chromosome"/>
</dbReference>
<gene>
    <name evidence="2" type="ORF">IFJ75_10405</name>
</gene>
<name>A0A975GUC5_9CAUL</name>
<dbReference type="Pfam" id="PF05816">
    <property type="entry name" value="TelA"/>
    <property type="match status" value="1"/>
</dbReference>
<organism evidence="2 3">
    <name type="scientific">Brevundimonas goettingensis</name>
    <dbReference type="NCBI Taxonomy" id="2774190"/>
    <lineage>
        <taxon>Bacteria</taxon>
        <taxon>Pseudomonadati</taxon>
        <taxon>Pseudomonadota</taxon>
        <taxon>Alphaproteobacteria</taxon>
        <taxon>Caulobacterales</taxon>
        <taxon>Caulobacteraceae</taxon>
        <taxon>Brevundimonas</taxon>
    </lineage>
</organism>
<proteinExistence type="predicted"/>
<dbReference type="InterPro" id="IPR008863">
    <property type="entry name" value="Toxic_anion-R_TelA"/>
</dbReference>
<evidence type="ECO:0000256" key="1">
    <source>
        <dbReference type="SAM" id="Coils"/>
    </source>
</evidence>
<dbReference type="RefSeq" id="WP_207867943.1">
    <property type="nucleotide sequence ID" value="NZ_CP062222.1"/>
</dbReference>
<reference evidence="2" key="1">
    <citation type="submission" date="2020-09" db="EMBL/GenBank/DDBJ databases">
        <title>Brevundimonas sp. LVF2 isolated from a puddle in Goettingen, Germany.</title>
        <authorList>
            <person name="Friedrich I."/>
            <person name="Klassen A."/>
            <person name="Hannes N."/>
            <person name="Schneider D."/>
            <person name="Hertel R."/>
            <person name="Daniel R."/>
        </authorList>
    </citation>
    <scope>NUCLEOTIDE SEQUENCE</scope>
    <source>
        <strain evidence="2">LVF2</strain>
    </source>
</reference>
<protein>
    <submittedName>
        <fullName evidence="2">Toxic anion resistance protein</fullName>
    </submittedName>
</protein>
<dbReference type="KEGG" id="bgoe:IFJ75_10405"/>
<sequence>MSATNTHRVWPGLPAPDEARVAQLSPEAVSDGFGEDARKGLAALADRVRAEMRSGELTEALAVIHHLRAGLESLNPADLEPRKGLGGLFDSRKRRLKAFRDRFAEVTRTLAESLDDLQVRVGAVTRRSGVLEQLWTDIRHGVLEMDDFVAACLRKIAPVQATEPGPAPVLHPVHQRGHRLADARDAGVRLLPQVRVGQNADGQAARRLKMACDAIIEWHHEWADNLGVRALGVKGPKKQKKVAPDQARLITSRQTVLAMLDAAAREVETARQRRVEADARIEAARKAI</sequence>
<dbReference type="EMBL" id="CP062222">
    <property type="protein sequence ID" value="QTC89726.1"/>
    <property type="molecule type" value="Genomic_DNA"/>
</dbReference>
<dbReference type="AlphaFoldDB" id="A0A975GUC5"/>
<keyword evidence="3" id="KW-1185">Reference proteome</keyword>
<feature type="coiled-coil region" evidence="1">
    <location>
        <begin position="260"/>
        <end position="287"/>
    </location>
</feature>